<feature type="signal peptide" evidence="1">
    <location>
        <begin position="1"/>
        <end position="19"/>
    </location>
</feature>
<dbReference type="Pfam" id="PF13568">
    <property type="entry name" value="OMP_b-brl_2"/>
    <property type="match status" value="1"/>
</dbReference>
<evidence type="ECO:0000313" key="4">
    <source>
        <dbReference type="Proteomes" id="UP000244168"/>
    </source>
</evidence>
<evidence type="ECO:0000259" key="2">
    <source>
        <dbReference type="Pfam" id="PF13568"/>
    </source>
</evidence>
<feature type="domain" description="Outer membrane protein beta-barrel" evidence="2">
    <location>
        <begin position="19"/>
        <end position="183"/>
    </location>
</feature>
<dbReference type="Proteomes" id="UP000244168">
    <property type="component" value="Unassembled WGS sequence"/>
</dbReference>
<keyword evidence="4" id="KW-1185">Reference proteome</keyword>
<evidence type="ECO:0000256" key="1">
    <source>
        <dbReference type="SAM" id="SignalP"/>
    </source>
</evidence>
<accession>A0A2T5JFY8</accession>
<reference evidence="3 4" key="1">
    <citation type="submission" date="2018-04" db="EMBL/GenBank/DDBJ databases">
        <title>Genomic Encyclopedia of Archaeal and Bacterial Type Strains, Phase II (KMG-II): from individual species to whole genera.</title>
        <authorList>
            <person name="Goeker M."/>
        </authorList>
    </citation>
    <scope>NUCLEOTIDE SEQUENCE [LARGE SCALE GENOMIC DNA]</scope>
    <source>
        <strain evidence="3 4">DSM 26809</strain>
    </source>
</reference>
<sequence length="208" mass="22664">MKKLAFCMAALLICSIAHAQRKFEYGFRIGGGISTQSTTSPTLLSTQVIRTFNASLVAEYAIPRNYFLQASVGINNKGVTNFEDALTTTNHITYLELTVDALHKFKVPSLGKFLVGAGFYTAMANGGTFDYETPNSTNSDKIAFGNDNDFRKNDAGLNLITGLELNNHLTFNIGYDFGLTNIASQPLKDSGVKSVYNRSIMVGLGLMF</sequence>
<keyword evidence="1" id="KW-0732">Signal</keyword>
<name>A0A2T5JFY8_9SPHI</name>
<dbReference type="EMBL" id="QAOQ01000001">
    <property type="protein sequence ID" value="PTR01352.1"/>
    <property type="molecule type" value="Genomic_DNA"/>
</dbReference>
<dbReference type="InterPro" id="IPR025665">
    <property type="entry name" value="Beta-barrel_OMP_2"/>
</dbReference>
<dbReference type="RefSeq" id="WP_170113522.1">
    <property type="nucleotide sequence ID" value="NZ_CP160205.1"/>
</dbReference>
<comment type="caution">
    <text evidence="3">The sequence shown here is derived from an EMBL/GenBank/DDBJ whole genome shotgun (WGS) entry which is preliminary data.</text>
</comment>
<evidence type="ECO:0000313" key="3">
    <source>
        <dbReference type="EMBL" id="PTR01352.1"/>
    </source>
</evidence>
<gene>
    <name evidence="3" type="ORF">C8P68_101586</name>
</gene>
<proteinExistence type="predicted"/>
<organism evidence="3 4">
    <name type="scientific">Mucilaginibacter yixingensis</name>
    <dbReference type="NCBI Taxonomy" id="1295612"/>
    <lineage>
        <taxon>Bacteria</taxon>
        <taxon>Pseudomonadati</taxon>
        <taxon>Bacteroidota</taxon>
        <taxon>Sphingobacteriia</taxon>
        <taxon>Sphingobacteriales</taxon>
        <taxon>Sphingobacteriaceae</taxon>
        <taxon>Mucilaginibacter</taxon>
    </lineage>
</organism>
<protein>
    <submittedName>
        <fullName evidence="3">Outer membrane protein with beta-barrel domain</fullName>
    </submittedName>
</protein>
<dbReference type="AlphaFoldDB" id="A0A2T5JFY8"/>
<feature type="chain" id="PRO_5015567554" evidence="1">
    <location>
        <begin position="20"/>
        <end position="208"/>
    </location>
</feature>